<evidence type="ECO:0000313" key="3">
    <source>
        <dbReference type="EMBL" id="KIW45975.1"/>
    </source>
</evidence>
<keyword evidence="1" id="KW-1133">Transmembrane helix</keyword>
<organism evidence="3 4">
    <name type="scientific">Exophiala oligosperma</name>
    <dbReference type="NCBI Taxonomy" id="215243"/>
    <lineage>
        <taxon>Eukaryota</taxon>
        <taxon>Fungi</taxon>
        <taxon>Dikarya</taxon>
        <taxon>Ascomycota</taxon>
        <taxon>Pezizomycotina</taxon>
        <taxon>Eurotiomycetes</taxon>
        <taxon>Chaetothyriomycetidae</taxon>
        <taxon>Chaetothyriales</taxon>
        <taxon>Herpotrichiellaceae</taxon>
        <taxon>Exophiala</taxon>
    </lineage>
</organism>
<dbReference type="EMBL" id="KN847333">
    <property type="protein sequence ID" value="KIW45975.1"/>
    <property type="molecule type" value="Genomic_DNA"/>
</dbReference>
<feature type="transmembrane region" description="Helical" evidence="1">
    <location>
        <begin position="6"/>
        <end position="34"/>
    </location>
</feature>
<evidence type="ECO:0000313" key="4">
    <source>
        <dbReference type="Proteomes" id="UP000053342"/>
    </source>
</evidence>
<dbReference type="OrthoDB" id="446723at2759"/>
<dbReference type="GeneID" id="27353745"/>
<keyword evidence="1" id="KW-0812">Transmembrane</keyword>
<dbReference type="HOGENOM" id="CLU_029375_3_0_1"/>
<dbReference type="SUPFAM" id="SSF53474">
    <property type="entry name" value="alpha/beta-Hydrolases"/>
    <property type="match status" value="1"/>
</dbReference>
<dbReference type="Pfam" id="PF12697">
    <property type="entry name" value="Abhydrolase_6"/>
    <property type="match status" value="1"/>
</dbReference>
<gene>
    <name evidence="3" type="ORF">PV06_01671</name>
</gene>
<dbReference type="VEuPathDB" id="FungiDB:PV06_01671"/>
<dbReference type="RefSeq" id="XP_016266191.1">
    <property type="nucleotide sequence ID" value="XM_016402294.1"/>
</dbReference>
<evidence type="ECO:0000259" key="2">
    <source>
        <dbReference type="Pfam" id="PF12697"/>
    </source>
</evidence>
<dbReference type="Gene3D" id="3.40.50.1820">
    <property type="entry name" value="alpha/beta hydrolase"/>
    <property type="match status" value="1"/>
</dbReference>
<dbReference type="STRING" id="215243.A0A0D2DU09"/>
<keyword evidence="4" id="KW-1185">Reference proteome</keyword>
<keyword evidence="1" id="KW-0472">Membrane</keyword>
<name>A0A0D2DU09_9EURO</name>
<evidence type="ECO:0000256" key="1">
    <source>
        <dbReference type="SAM" id="Phobius"/>
    </source>
</evidence>
<dbReference type="InterPro" id="IPR000073">
    <property type="entry name" value="AB_hydrolase_1"/>
</dbReference>
<protein>
    <recommendedName>
        <fullName evidence="2">AB hydrolase-1 domain-containing protein</fullName>
    </recommendedName>
</protein>
<feature type="domain" description="AB hydrolase-1" evidence="2">
    <location>
        <begin position="128"/>
        <end position="264"/>
    </location>
</feature>
<dbReference type="PANTHER" id="PTHR12277">
    <property type="entry name" value="ALPHA/BETA HYDROLASE DOMAIN-CONTAINING PROTEIN"/>
    <property type="match status" value="1"/>
</dbReference>
<dbReference type="AlphaFoldDB" id="A0A0D2DU09"/>
<accession>A0A0D2DU09</accession>
<dbReference type="PANTHER" id="PTHR12277:SF81">
    <property type="entry name" value="PROTEIN ABHD13"/>
    <property type="match status" value="1"/>
</dbReference>
<proteinExistence type="predicted"/>
<sequence length="404" mass="45481">MLNISWIVALLRPIVIIITASAGLYSIFLGLLMIPTLQDHVIYLHRVTLTWFQDVNVPEQWGFLRNQVTPFHLITPDGEILHAWHILPLETYRQNEKALRSEKVGLCHEIKERLAFKLLRDDLTSQLVLYLHGAAGTLGSGWRPQSYRAISASAQNVHIIAIDYRGFGTSTGWPSEAGLLTDALTLANFALETAGIRPDRIVIFGQSLRTGVSIALTHHLALQSPPILFAGMILVAPFADVELLTRTYSVAGTIPLLGPVARIPYALPFFNKFIVSKWPSKDTLSAFIRHCDSSKLGNRHRKYDITLIHAQDDYDIPWIHSEIVFWHAVNAMRFPDSNVSFDELEDIKARERIELGAGGWEVDWRGKGGIIREQVVKHGLHDRIMSYPIVSLAVARAFYGRDEQ</sequence>
<reference evidence="3 4" key="1">
    <citation type="submission" date="2015-01" db="EMBL/GenBank/DDBJ databases">
        <title>The Genome Sequence of Exophiala oligosperma CBS72588.</title>
        <authorList>
            <consortium name="The Broad Institute Genomics Platform"/>
            <person name="Cuomo C."/>
            <person name="de Hoog S."/>
            <person name="Gorbushina A."/>
            <person name="Stielow B."/>
            <person name="Teixiera M."/>
            <person name="Abouelleil A."/>
            <person name="Chapman S.B."/>
            <person name="Priest M."/>
            <person name="Young S.K."/>
            <person name="Wortman J."/>
            <person name="Nusbaum C."/>
            <person name="Birren B."/>
        </authorList>
    </citation>
    <scope>NUCLEOTIDE SEQUENCE [LARGE SCALE GENOMIC DNA]</scope>
    <source>
        <strain evidence="3 4">CBS 72588</strain>
    </source>
</reference>
<dbReference type="Proteomes" id="UP000053342">
    <property type="component" value="Unassembled WGS sequence"/>
</dbReference>
<dbReference type="InterPro" id="IPR029058">
    <property type="entry name" value="AB_hydrolase_fold"/>
</dbReference>